<dbReference type="CDD" id="cd00143">
    <property type="entry name" value="PP2Cc"/>
    <property type="match status" value="1"/>
</dbReference>
<dbReference type="SMART" id="SM00331">
    <property type="entry name" value="PP2C_SIG"/>
    <property type="match status" value="1"/>
</dbReference>
<organism evidence="2 3">
    <name type="scientific">Ruminococcus bovis</name>
    <dbReference type="NCBI Taxonomy" id="2564099"/>
    <lineage>
        <taxon>Bacteria</taxon>
        <taxon>Bacillati</taxon>
        <taxon>Bacillota</taxon>
        <taxon>Clostridia</taxon>
        <taxon>Eubacteriales</taxon>
        <taxon>Oscillospiraceae</taxon>
        <taxon>Ruminococcus</taxon>
    </lineage>
</organism>
<protein>
    <submittedName>
        <fullName evidence="2">Serine/threonine-protein phosphatase</fullName>
    </submittedName>
</protein>
<dbReference type="SUPFAM" id="SSF81606">
    <property type="entry name" value="PP2C-like"/>
    <property type="match status" value="1"/>
</dbReference>
<dbReference type="OrthoDB" id="9801841at2"/>
<evidence type="ECO:0000313" key="2">
    <source>
        <dbReference type="EMBL" id="QCT06293.1"/>
    </source>
</evidence>
<keyword evidence="3" id="KW-1185">Reference proteome</keyword>
<dbReference type="Pfam" id="PF13672">
    <property type="entry name" value="PP2C_2"/>
    <property type="match status" value="1"/>
</dbReference>
<evidence type="ECO:0000313" key="3">
    <source>
        <dbReference type="Proteomes" id="UP000301475"/>
    </source>
</evidence>
<evidence type="ECO:0000259" key="1">
    <source>
        <dbReference type="PROSITE" id="PS51746"/>
    </source>
</evidence>
<dbReference type="Gene3D" id="3.60.40.10">
    <property type="entry name" value="PPM-type phosphatase domain"/>
    <property type="match status" value="1"/>
</dbReference>
<dbReference type="InterPro" id="IPR036457">
    <property type="entry name" value="PPM-type-like_dom_sf"/>
</dbReference>
<dbReference type="GO" id="GO:0004722">
    <property type="term" value="F:protein serine/threonine phosphatase activity"/>
    <property type="evidence" value="ECO:0007669"/>
    <property type="project" value="InterPro"/>
</dbReference>
<accession>A0A4V1G4Y0</accession>
<gene>
    <name evidence="2" type="ORF">E5Z56_02510</name>
</gene>
<name>A0A4V1G4Y0_9FIRM</name>
<sequence length="249" mass="28083">MSRKIGYAFLCKKGKVRKKNQDNYWCMGDFLPEENEGQQRTITGQINLKDLTGAFCVFDGMGGEACGEIASSISATTFNNIYKSIVDLDVQSIVDICYIMNRNVCRFAKRHKIQYMGTTAAMLFFGKKEVYACNLGDSRIFLLRGNKLQKISVDHVAEGTIFKKPPLTQHIGIPTDEFRIDPYIVSLKIRKGDRFLICSDGLTDMLSFEDIEAFLVETHSISDCVNDMMKMVYAKGAIDNTTIVLCEVR</sequence>
<dbReference type="SMART" id="SM00332">
    <property type="entry name" value="PP2Cc"/>
    <property type="match status" value="1"/>
</dbReference>
<dbReference type="EMBL" id="CP039381">
    <property type="protein sequence ID" value="QCT06293.1"/>
    <property type="molecule type" value="Genomic_DNA"/>
</dbReference>
<proteinExistence type="predicted"/>
<dbReference type="PANTHER" id="PTHR47992">
    <property type="entry name" value="PROTEIN PHOSPHATASE"/>
    <property type="match status" value="1"/>
</dbReference>
<dbReference type="KEGG" id="ruj:E5Z56_02510"/>
<dbReference type="PROSITE" id="PS51746">
    <property type="entry name" value="PPM_2"/>
    <property type="match status" value="1"/>
</dbReference>
<dbReference type="InterPro" id="IPR001932">
    <property type="entry name" value="PPM-type_phosphatase-like_dom"/>
</dbReference>
<dbReference type="RefSeq" id="WP_138156378.1">
    <property type="nucleotide sequence ID" value="NZ_CP039381.1"/>
</dbReference>
<feature type="domain" description="PPM-type phosphatase" evidence="1">
    <location>
        <begin position="6"/>
        <end position="248"/>
    </location>
</feature>
<dbReference type="AlphaFoldDB" id="A0A4V1G4Y0"/>
<reference evidence="2 3" key="1">
    <citation type="submission" date="2019-04" db="EMBL/GenBank/DDBJ databases">
        <authorList>
            <person name="Embree M."/>
            <person name="Gaffney J.R."/>
        </authorList>
    </citation>
    <scope>NUCLEOTIDE SEQUENCE [LARGE SCALE GENOMIC DNA]</scope>
    <source>
        <strain evidence="2 3">JE7A12</strain>
    </source>
</reference>
<dbReference type="Proteomes" id="UP000301475">
    <property type="component" value="Chromosome"/>
</dbReference>
<dbReference type="InterPro" id="IPR015655">
    <property type="entry name" value="PP2C"/>
</dbReference>